<protein>
    <submittedName>
        <fullName evidence="2">Uncharacterized protein</fullName>
    </submittedName>
</protein>
<evidence type="ECO:0000313" key="2">
    <source>
        <dbReference type="EMBL" id="SMF63390.1"/>
    </source>
</evidence>
<proteinExistence type="predicted"/>
<dbReference type="AlphaFoldDB" id="A0A1X7G3R9"/>
<keyword evidence="3" id="KW-1185">Reference proteome</keyword>
<name>A0A1X7G3R9_9SPHN</name>
<reference evidence="3" key="1">
    <citation type="submission" date="2017-04" db="EMBL/GenBank/DDBJ databases">
        <authorList>
            <person name="Varghese N."/>
            <person name="Submissions S."/>
        </authorList>
    </citation>
    <scope>NUCLEOTIDE SEQUENCE [LARGE SCALE GENOMIC DNA]</scope>
    <source>
        <strain evidence="3">Dd16</strain>
    </source>
</reference>
<keyword evidence="1" id="KW-0472">Membrane</keyword>
<dbReference type="STRING" id="941907.SAMN06295910_1069"/>
<dbReference type="Proteomes" id="UP000192934">
    <property type="component" value="Chromosome I"/>
</dbReference>
<feature type="transmembrane region" description="Helical" evidence="1">
    <location>
        <begin position="6"/>
        <end position="28"/>
    </location>
</feature>
<keyword evidence="1" id="KW-1133">Transmembrane helix</keyword>
<dbReference type="EMBL" id="LT840185">
    <property type="protein sequence ID" value="SMF63390.1"/>
    <property type="molecule type" value="Genomic_DNA"/>
</dbReference>
<gene>
    <name evidence="2" type="ORF">SAMN06295910_1069</name>
</gene>
<evidence type="ECO:0000256" key="1">
    <source>
        <dbReference type="SAM" id="Phobius"/>
    </source>
</evidence>
<sequence>MTYVSLNQIAASIVGALIASSLFVAAATGPIPFA</sequence>
<accession>A0A1X7G3R9</accession>
<evidence type="ECO:0000313" key="3">
    <source>
        <dbReference type="Proteomes" id="UP000192934"/>
    </source>
</evidence>
<keyword evidence="1" id="KW-0812">Transmembrane</keyword>
<organism evidence="2 3">
    <name type="scientific">Allosphingosinicella indica</name>
    <dbReference type="NCBI Taxonomy" id="941907"/>
    <lineage>
        <taxon>Bacteria</taxon>
        <taxon>Pseudomonadati</taxon>
        <taxon>Pseudomonadota</taxon>
        <taxon>Alphaproteobacteria</taxon>
        <taxon>Sphingomonadales</taxon>
        <taxon>Sphingomonadaceae</taxon>
        <taxon>Allosphingosinicella</taxon>
    </lineage>
</organism>